<feature type="compositionally biased region" description="Low complexity" evidence="1">
    <location>
        <begin position="209"/>
        <end position="221"/>
    </location>
</feature>
<dbReference type="PANTHER" id="PTHR42815">
    <property type="entry name" value="FAD-BINDING, PUTATIVE (AFU_ORTHOLOGUE AFUA_6G07600)-RELATED"/>
    <property type="match status" value="1"/>
</dbReference>
<dbReference type="EMBL" id="BNCD01000014">
    <property type="protein sequence ID" value="GHH83678.1"/>
    <property type="molecule type" value="Genomic_DNA"/>
</dbReference>
<proteinExistence type="predicted"/>
<dbReference type="InterPro" id="IPR012349">
    <property type="entry name" value="Split_barrel_FMN-bd"/>
</dbReference>
<evidence type="ECO:0000313" key="3">
    <source>
        <dbReference type="EMBL" id="GHH83678.1"/>
    </source>
</evidence>
<keyword evidence="4" id="KW-1185">Reference proteome</keyword>
<evidence type="ECO:0000256" key="1">
    <source>
        <dbReference type="SAM" id="MobiDB-lite"/>
    </source>
</evidence>
<dbReference type="Proteomes" id="UP000603708">
    <property type="component" value="Unassembled WGS sequence"/>
</dbReference>
<dbReference type="RefSeq" id="WP_189935091.1">
    <property type="nucleotide sequence ID" value="NZ_BNCD01000014.1"/>
</dbReference>
<organism evidence="3 4">
    <name type="scientific">Streptomyces sulfonofaciens</name>
    <dbReference type="NCBI Taxonomy" id="68272"/>
    <lineage>
        <taxon>Bacteria</taxon>
        <taxon>Bacillati</taxon>
        <taxon>Actinomycetota</taxon>
        <taxon>Actinomycetes</taxon>
        <taxon>Kitasatosporales</taxon>
        <taxon>Streptomycetaceae</taxon>
        <taxon>Streptomyces</taxon>
    </lineage>
</organism>
<evidence type="ECO:0000313" key="4">
    <source>
        <dbReference type="Proteomes" id="UP000603708"/>
    </source>
</evidence>
<feature type="domain" description="Pyridoxamine 5'-phosphate oxidase N-terminal" evidence="2">
    <location>
        <begin position="46"/>
        <end position="149"/>
    </location>
</feature>
<dbReference type="SUPFAM" id="SSF50475">
    <property type="entry name" value="FMN-binding split barrel"/>
    <property type="match status" value="1"/>
</dbReference>
<reference evidence="3" key="1">
    <citation type="journal article" date="2014" name="Int. J. Syst. Evol. Microbiol.">
        <title>Complete genome sequence of Corynebacterium casei LMG S-19264T (=DSM 44701T), isolated from a smear-ripened cheese.</title>
        <authorList>
            <consortium name="US DOE Joint Genome Institute (JGI-PGF)"/>
            <person name="Walter F."/>
            <person name="Albersmeier A."/>
            <person name="Kalinowski J."/>
            <person name="Ruckert C."/>
        </authorList>
    </citation>
    <scope>NUCLEOTIDE SEQUENCE</scope>
    <source>
        <strain evidence="3">JCM 5069</strain>
    </source>
</reference>
<dbReference type="Gene3D" id="2.30.110.10">
    <property type="entry name" value="Electron Transport, Fmn-binding Protein, Chain A"/>
    <property type="match status" value="1"/>
</dbReference>
<sequence>MPYRYLSELMAPSVRAAQEHYGSRDGMERLIAGYEAPSTLGPQEIEFIRARDGFYLGTVGESGWPYVQHRGGPPGFLHVLDDQGPGSVLGWADFRGNRQYVSVGHLGASPRVSLFLMDYATRRRMKVLGTARVLDARAGREGAQLAERLAPRGYDARTERVVLVEMHSYDWNCPQHITPRWSRAELEPALAPLRAEIHRLREENAALRGTTTGGQPAAGARPEGRRGR</sequence>
<dbReference type="PANTHER" id="PTHR42815:SF2">
    <property type="entry name" value="FAD-BINDING, PUTATIVE (AFU_ORTHOLOGUE AFUA_6G07600)-RELATED"/>
    <property type="match status" value="1"/>
</dbReference>
<accession>A0A919GFG0</accession>
<feature type="region of interest" description="Disordered" evidence="1">
    <location>
        <begin position="204"/>
        <end position="228"/>
    </location>
</feature>
<reference evidence="3" key="2">
    <citation type="submission" date="2020-09" db="EMBL/GenBank/DDBJ databases">
        <authorList>
            <person name="Sun Q."/>
            <person name="Ohkuma M."/>
        </authorList>
    </citation>
    <scope>NUCLEOTIDE SEQUENCE</scope>
    <source>
        <strain evidence="3">JCM 5069</strain>
    </source>
</reference>
<gene>
    <name evidence="3" type="ORF">GCM10018793_46360</name>
</gene>
<protein>
    <submittedName>
        <fullName evidence="3">Pyridoxamine 5'-phosphate oxidase</fullName>
    </submittedName>
</protein>
<dbReference type="Pfam" id="PF01243">
    <property type="entry name" value="PNPOx_N"/>
    <property type="match status" value="1"/>
</dbReference>
<evidence type="ECO:0000259" key="2">
    <source>
        <dbReference type="Pfam" id="PF01243"/>
    </source>
</evidence>
<comment type="caution">
    <text evidence="3">The sequence shown here is derived from an EMBL/GenBank/DDBJ whole genome shotgun (WGS) entry which is preliminary data.</text>
</comment>
<dbReference type="AlphaFoldDB" id="A0A919GFG0"/>
<name>A0A919GFG0_9ACTN</name>
<dbReference type="InterPro" id="IPR011576">
    <property type="entry name" value="Pyridox_Oxase_N"/>
</dbReference>